<dbReference type="InterPro" id="IPR057159">
    <property type="entry name" value="DUF7837"/>
</dbReference>
<sequence>MTNCNSMLGTCPFCRATIPRSSLHIEHETETGNTVYAECPGCREIVRPK</sequence>
<evidence type="ECO:0000313" key="3">
    <source>
        <dbReference type="Proteomes" id="UP000186914"/>
    </source>
</evidence>
<name>A0A1N7FD49_9EURY</name>
<dbReference type="Proteomes" id="UP000186914">
    <property type="component" value="Unassembled WGS sequence"/>
</dbReference>
<accession>A0A1N7FD49</accession>
<feature type="domain" description="DUF7837" evidence="1">
    <location>
        <begin position="5"/>
        <end position="49"/>
    </location>
</feature>
<dbReference type="AlphaFoldDB" id="A0A1N7FD49"/>
<evidence type="ECO:0000313" key="2">
    <source>
        <dbReference type="EMBL" id="SIR98232.1"/>
    </source>
</evidence>
<dbReference type="EMBL" id="FTNO01000008">
    <property type="protein sequence ID" value="SIR98232.1"/>
    <property type="molecule type" value="Genomic_DNA"/>
</dbReference>
<proteinExistence type="predicted"/>
<evidence type="ECO:0000259" key="1">
    <source>
        <dbReference type="Pfam" id="PF25207"/>
    </source>
</evidence>
<dbReference type="Pfam" id="PF25207">
    <property type="entry name" value="DUF7837"/>
    <property type="match status" value="1"/>
</dbReference>
<keyword evidence="3" id="KW-1185">Reference proteome</keyword>
<organism evidence="2 3">
    <name type="scientific">Haladaptatus litoreus</name>
    <dbReference type="NCBI Taxonomy" id="553468"/>
    <lineage>
        <taxon>Archaea</taxon>
        <taxon>Methanobacteriati</taxon>
        <taxon>Methanobacteriota</taxon>
        <taxon>Stenosarchaea group</taxon>
        <taxon>Halobacteria</taxon>
        <taxon>Halobacteriales</taxon>
        <taxon>Haladaptataceae</taxon>
        <taxon>Haladaptatus</taxon>
    </lineage>
</organism>
<protein>
    <recommendedName>
        <fullName evidence="1">DUF7837 domain-containing protein</fullName>
    </recommendedName>
</protein>
<reference evidence="3" key="1">
    <citation type="submission" date="2017-01" db="EMBL/GenBank/DDBJ databases">
        <authorList>
            <person name="Varghese N."/>
            <person name="Submissions S."/>
        </authorList>
    </citation>
    <scope>NUCLEOTIDE SEQUENCE [LARGE SCALE GENOMIC DNA]</scope>
    <source>
        <strain evidence="3">CGMCC 1.7737</strain>
    </source>
</reference>
<gene>
    <name evidence="2" type="ORF">SAMN05421858_4961</name>
</gene>